<keyword evidence="6" id="KW-0479">Metal-binding</keyword>
<evidence type="ECO:0000256" key="1">
    <source>
        <dbReference type="ARBA" id="ARBA00001936"/>
    </source>
</evidence>
<protein>
    <submittedName>
        <fullName evidence="12">Uncharacterized protein</fullName>
    </submittedName>
</protein>
<dbReference type="Proteomes" id="UP000663851">
    <property type="component" value="Unassembled WGS sequence"/>
</dbReference>
<keyword evidence="5" id="KW-0808">Transferase</keyword>
<dbReference type="GO" id="GO:0046872">
    <property type="term" value="F:metal ion binding"/>
    <property type="evidence" value="ECO:0007669"/>
    <property type="project" value="UniProtKB-KW"/>
</dbReference>
<name>A0A820HMB2_9BILA</name>
<dbReference type="CDD" id="cd05402">
    <property type="entry name" value="NT_PAP_TUTase"/>
    <property type="match status" value="1"/>
</dbReference>
<evidence type="ECO:0000256" key="5">
    <source>
        <dbReference type="ARBA" id="ARBA00022679"/>
    </source>
</evidence>
<evidence type="ECO:0000313" key="12">
    <source>
        <dbReference type="EMBL" id="CAF4295387.1"/>
    </source>
</evidence>
<dbReference type="GO" id="GO:0005737">
    <property type="term" value="C:cytoplasm"/>
    <property type="evidence" value="ECO:0007669"/>
    <property type="project" value="UniProtKB-SubCell"/>
</dbReference>
<sequence length="412" mass="47867">MSSMRGKSRVSFGYKQVNRRGNSLKSTPKEFLNYPDEQYIDFSQQINKKRLRDRSYSPKPNKQKKFKQDNNYNNNHNSCSSSNDFQKLNNELLNHYATAKQLESTFTMKWKLCEDIFSMFVGIVPHLGVYLVGSSANGFATEDTDADICIVISSYPIDQKREAVKFLEMVRRALRKKIFAGGCDLIRARVPILRFTDYATRLKCDVNINNVTGIRNTDLLRFYSETDSRVAPLVLTLKSWAKFHNINDASQKTLSSYSITLMCLFYLQAIAQPPVVPVWQALLPDRFDVNIPVSQLKRNDEPNLIWRSENQQTVAELFIGFLRYYAKNFRFEKHAISIRTGRLIDKSDFLDHDVTNYGDALLAIEEPFDLSNTARSVYDDDEFERIVRVFRRSYYTIDKTNSFSSILMEQFE</sequence>
<feature type="region of interest" description="Disordered" evidence="9">
    <location>
        <begin position="50"/>
        <end position="81"/>
    </location>
</feature>
<feature type="region of interest" description="Disordered" evidence="9">
    <location>
        <begin position="1"/>
        <end position="30"/>
    </location>
</feature>
<dbReference type="AlphaFoldDB" id="A0A820HMB2"/>
<evidence type="ECO:0000313" key="13">
    <source>
        <dbReference type="Proteomes" id="UP000663851"/>
    </source>
</evidence>
<feature type="compositionally biased region" description="Low complexity" evidence="9">
    <location>
        <begin position="69"/>
        <end position="81"/>
    </location>
</feature>
<evidence type="ECO:0000259" key="10">
    <source>
        <dbReference type="Pfam" id="PF03828"/>
    </source>
</evidence>
<gene>
    <name evidence="12" type="ORF">HFQ381_LOCUS13195</name>
</gene>
<accession>A0A820HMB2</accession>
<dbReference type="SUPFAM" id="SSF81631">
    <property type="entry name" value="PAP/OAS1 substrate-binding domain"/>
    <property type="match status" value="1"/>
</dbReference>
<evidence type="ECO:0000256" key="8">
    <source>
        <dbReference type="ARBA" id="ARBA00038491"/>
    </source>
</evidence>
<keyword evidence="4" id="KW-0963">Cytoplasm</keyword>
<dbReference type="Gene3D" id="3.30.460.10">
    <property type="entry name" value="Beta Polymerase, domain 2"/>
    <property type="match status" value="1"/>
</dbReference>
<proteinExistence type="inferred from homology"/>
<dbReference type="PANTHER" id="PTHR12271:SF40">
    <property type="entry name" value="POLY(A) RNA POLYMERASE GLD2"/>
    <property type="match status" value="1"/>
</dbReference>
<feature type="domain" description="PAP-associated" evidence="10">
    <location>
        <begin position="314"/>
        <end position="372"/>
    </location>
</feature>
<comment type="cofactor">
    <cofactor evidence="1">
        <name>Mn(2+)</name>
        <dbReference type="ChEBI" id="CHEBI:29035"/>
    </cofactor>
</comment>
<dbReference type="SUPFAM" id="SSF81301">
    <property type="entry name" value="Nucleotidyltransferase"/>
    <property type="match status" value="1"/>
</dbReference>
<organism evidence="12 13">
    <name type="scientific">Rotaria socialis</name>
    <dbReference type="NCBI Taxonomy" id="392032"/>
    <lineage>
        <taxon>Eukaryota</taxon>
        <taxon>Metazoa</taxon>
        <taxon>Spiralia</taxon>
        <taxon>Gnathifera</taxon>
        <taxon>Rotifera</taxon>
        <taxon>Eurotatoria</taxon>
        <taxon>Bdelloidea</taxon>
        <taxon>Philodinida</taxon>
        <taxon>Philodinidae</taxon>
        <taxon>Rotaria</taxon>
    </lineage>
</organism>
<evidence type="ECO:0000259" key="11">
    <source>
        <dbReference type="Pfam" id="PF22600"/>
    </source>
</evidence>
<dbReference type="InterPro" id="IPR043519">
    <property type="entry name" value="NT_sf"/>
</dbReference>
<dbReference type="GO" id="GO:0031123">
    <property type="term" value="P:RNA 3'-end processing"/>
    <property type="evidence" value="ECO:0007669"/>
    <property type="project" value="TreeGrafter"/>
</dbReference>
<evidence type="ECO:0000256" key="2">
    <source>
        <dbReference type="ARBA" id="ARBA00001946"/>
    </source>
</evidence>
<dbReference type="Gene3D" id="1.10.1410.10">
    <property type="match status" value="1"/>
</dbReference>
<dbReference type="Pfam" id="PF03828">
    <property type="entry name" value="PAP_assoc"/>
    <property type="match status" value="1"/>
</dbReference>
<keyword evidence="7" id="KW-0460">Magnesium</keyword>
<dbReference type="InterPro" id="IPR054708">
    <property type="entry name" value="MTPAP-like_central"/>
</dbReference>
<dbReference type="GO" id="GO:1990817">
    <property type="term" value="F:poly(A) RNA polymerase activity"/>
    <property type="evidence" value="ECO:0007669"/>
    <property type="project" value="TreeGrafter"/>
</dbReference>
<dbReference type="EMBL" id="CAJOBO010000820">
    <property type="protein sequence ID" value="CAF4295387.1"/>
    <property type="molecule type" value="Genomic_DNA"/>
</dbReference>
<comment type="cofactor">
    <cofactor evidence="2">
        <name>Mg(2+)</name>
        <dbReference type="ChEBI" id="CHEBI:18420"/>
    </cofactor>
</comment>
<evidence type="ECO:0000256" key="9">
    <source>
        <dbReference type="SAM" id="MobiDB-lite"/>
    </source>
</evidence>
<comment type="subcellular location">
    <subcellularLocation>
        <location evidence="3">Cytoplasm</location>
    </subcellularLocation>
</comment>
<evidence type="ECO:0000256" key="7">
    <source>
        <dbReference type="ARBA" id="ARBA00022842"/>
    </source>
</evidence>
<comment type="caution">
    <text evidence="12">The sequence shown here is derived from an EMBL/GenBank/DDBJ whole genome shotgun (WGS) entry which is preliminary data.</text>
</comment>
<evidence type="ECO:0000256" key="4">
    <source>
        <dbReference type="ARBA" id="ARBA00022490"/>
    </source>
</evidence>
<comment type="similarity">
    <text evidence="8">Belongs to the DNA polymerase type-B-like family. GLD2 subfamily.</text>
</comment>
<dbReference type="InterPro" id="IPR002058">
    <property type="entry name" value="PAP_assoc"/>
</dbReference>
<dbReference type="PANTHER" id="PTHR12271">
    <property type="entry name" value="POLY A POLYMERASE CID PAP -RELATED"/>
    <property type="match status" value="1"/>
</dbReference>
<feature type="domain" description="Poly(A) RNA polymerase mitochondrial-like central palm" evidence="11">
    <location>
        <begin position="88"/>
        <end position="225"/>
    </location>
</feature>
<evidence type="ECO:0000256" key="6">
    <source>
        <dbReference type="ARBA" id="ARBA00022723"/>
    </source>
</evidence>
<reference evidence="12" key="1">
    <citation type="submission" date="2021-02" db="EMBL/GenBank/DDBJ databases">
        <authorList>
            <person name="Nowell W R."/>
        </authorList>
    </citation>
    <scope>NUCLEOTIDE SEQUENCE</scope>
</reference>
<dbReference type="Pfam" id="PF22600">
    <property type="entry name" value="MTPAP-like_central"/>
    <property type="match status" value="1"/>
</dbReference>
<evidence type="ECO:0000256" key="3">
    <source>
        <dbReference type="ARBA" id="ARBA00004496"/>
    </source>
</evidence>